<gene>
    <name evidence="2" type="ORF">BI308_13280</name>
</gene>
<evidence type="ECO:0000313" key="2">
    <source>
        <dbReference type="EMBL" id="OJJ25154.1"/>
    </source>
</evidence>
<dbReference type="Proteomes" id="UP000183940">
    <property type="component" value="Unassembled WGS sequence"/>
</dbReference>
<proteinExistence type="predicted"/>
<feature type="coiled-coil region" evidence="1">
    <location>
        <begin position="11"/>
        <end position="38"/>
    </location>
</feature>
<evidence type="ECO:0000256" key="1">
    <source>
        <dbReference type="SAM" id="Coils"/>
    </source>
</evidence>
<organism evidence="2 3">
    <name type="scientific">Roseofilum reptotaenium AO1-A</name>
    <dbReference type="NCBI Taxonomy" id="1925591"/>
    <lineage>
        <taxon>Bacteria</taxon>
        <taxon>Bacillati</taxon>
        <taxon>Cyanobacteriota</taxon>
        <taxon>Cyanophyceae</taxon>
        <taxon>Desertifilales</taxon>
        <taxon>Desertifilaceae</taxon>
        <taxon>Roseofilum</taxon>
    </lineage>
</organism>
<dbReference type="AlphaFoldDB" id="A0A1L9QR57"/>
<dbReference type="STRING" id="1925591.BI308_13280"/>
<sequence length="342" mass="37566">MGVSNPINNTLAEFDRAINSLENESANWRKVVQDLQASTQETISGELTDFAENTINAAGAEMRCNATFINEYTGYEVQKKILQKRNELAQSLGVSARTIPAPTPVICNAVPGEIQLKGNQPQTASIEFYGYYLDPNRLQIIAELNASAAREANIDNPDSLKVINRELAGGQFDVSINLGQNGISGNLLKVIDRIILKNNNQDIYSIHVIHTRAEPTQARVTVNFRSVYIEDDADPAGSAEVDFTFRVNSQTQTWSNSNASTGSSYSVNKQFQTTLSKEDTLSIFVNGVDRDAGWIDEDDPLGEVNARFAGSRNWGAGSHSIRSSCPDGCYTVNFDVDVDWIE</sequence>
<keyword evidence="1" id="KW-0175">Coiled coil</keyword>
<protein>
    <submittedName>
        <fullName evidence="2">Uncharacterized protein</fullName>
    </submittedName>
</protein>
<comment type="caution">
    <text evidence="2">The sequence shown here is derived from an EMBL/GenBank/DDBJ whole genome shotgun (WGS) entry which is preliminary data.</text>
</comment>
<evidence type="ECO:0000313" key="3">
    <source>
        <dbReference type="Proteomes" id="UP000183940"/>
    </source>
</evidence>
<name>A0A1L9QR57_9CYAN</name>
<keyword evidence="3" id="KW-1185">Reference proteome</keyword>
<reference evidence="2" key="1">
    <citation type="submission" date="2016-10" db="EMBL/GenBank/DDBJ databases">
        <title>CRISPR-Cas defence system in Roseofilum reptotaenium: evidence of a bacteriophage-cyanobacterium arms race in the coral black band disease.</title>
        <authorList>
            <person name="Buerger P."/>
            <person name="Wood-Charlson E.M."/>
            <person name="Weynberg K.D."/>
            <person name="Willis B."/>
            <person name="Van Oppen M.J."/>
        </authorList>
    </citation>
    <scope>NUCLEOTIDE SEQUENCE [LARGE SCALE GENOMIC DNA]</scope>
    <source>
        <strain evidence="2">AO1-A</strain>
    </source>
</reference>
<dbReference type="EMBL" id="MLAW01000021">
    <property type="protein sequence ID" value="OJJ25154.1"/>
    <property type="molecule type" value="Genomic_DNA"/>
</dbReference>
<accession>A0A1L9QR57</accession>